<evidence type="ECO:0000259" key="1">
    <source>
        <dbReference type="Pfam" id="PF26107"/>
    </source>
</evidence>
<evidence type="ECO:0008006" key="5">
    <source>
        <dbReference type="Google" id="ProtNLM"/>
    </source>
</evidence>
<organism evidence="3 4">
    <name type="scientific">Sinisalibacter aestuarii</name>
    <dbReference type="NCBI Taxonomy" id="2949426"/>
    <lineage>
        <taxon>Bacteria</taxon>
        <taxon>Pseudomonadati</taxon>
        <taxon>Pseudomonadota</taxon>
        <taxon>Alphaproteobacteria</taxon>
        <taxon>Rhodobacterales</taxon>
        <taxon>Roseobacteraceae</taxon>
        <taxon>Sinisalibacter</taxon>
    </lineage>
</organism>
<feature type="domain" description="DNA-binding transcriptional repressor CapW winged helix-turn-helix" evidence="2">
    <location>
        <begin position="2"/>
        <end position="52"/>
    </location>
</feature>
<dbReference type="InterPro" id="IPR059019">
    <property type="entry name" value="WHD_CapW"/>
</dbReference>
<dbReference type="EMBL" id="BROH01000002">
    <property type="protein sequence ID" value="GKY87396.1"/>
    <property type="molecule type" value="Genomic_DNA"/>
</dbReference>
<feature type="domain" description="DNA-binding transcriptional repressor CapW C-terminal dimerisation" evidence="1">
    <location>
        <begin position="179"/>
        <end position="232"/>
    </location>
</feature>
<dbReference type="Pfam" id="PF26107">
    <property type="entry name" value="BrxR_CTD"/>
    <property type="match status" value="1"/>
</dbReference>
<sequence>MTWRGVANRRDLMDRFNISNAQAAIDFRVYLDRSPTPPVYDTREKRYVSAPGHASLATSALSEVFEIIDTHVDAVPALLPQPDRQTDPRIISLLYQGMMERAALNIRYTSMSTGATDDQWIAPTQFTNDGESIHLRAWSFRHKAYRDYLPIRIEVDSSFQRRALEGPLPRDEDWLTLARIWLRPHSELSNDQAEAVRREFGFGGPLLLLETRKAMEFYFDRRWRIGAPGTRLERARTEYVPITTETVENA</sequence>
<dbReference type="InterPro" id="IPR059020">
    <property type="entry name" value="CapW_CTD"/>
</dbReference>
<proteinExistence type="predicted"/>
<gene>
    <name evidence="3" type="ORF">STA1M1_12650</name>
</gene>
<evidence type="ECO:0000259" key="2">
    <source>
        <dbReference type="Pfam" id="PF26109"/>
    </source>
</evidence>
<comment type="caution">
    <text evidence="3">The sequence shown here is derived from an EMBL/GenBank/DDBJ whole genome shotgun (WGS) entry which is preliminary data.</text>
</comment>
<dbReference type="Proteomes" id="UP001144205">
    <property type="component" value="Unassembled WGS sequence"/>
</dbReference>
<dbReference type="PROSITE" id="PS52050">
    <property type="entry name" value="WYL"/>
    <property type="match status" value="1"/>
</dbReference>
<protein>
    <recommendedName>
        <fullName evidence="5">WYL domain-containing protein</fullName>
    </recommendedName>
</protein>
<keyword evidence="4" id="KW-1185">Reference proteome</keyword>
<dbReference type="Pfam" id="PF26109">
    <property type="entry name" value="WHD_BrxR"/>
    <property type="match status" value="1"/>
</dbReference>
<reference evidence="3" key="1">
    <citation type="journal article" date="2023" name="Int. J. Syst. Evol. Microbiol.">
        <title>Sinisalibacter aestuarii sp. nov., isolated from estuarine sediment of the Arakawa River.</title>
        <authorList>
            <person name="Arafat S.T."/>
            <person name="Hirano S."/>
            <person name="Sato A."/>
            <person name="Takeuchi K."/>
            <person name="Yasuda T."/>
            <person name="Terahara T."/>
            <person name="Hamada M."/>
            <person name="Kobayashi T."/>
        </authorList>
    </citation>
    <scope>NUCLEOTIDE SEQUENCE</scope>
    <source>
        <strain evidence="3">B-399</strain>
    </source>
</reference>
<name>A0ABQ5LSU8_9RHOB</name>
<evidence type="ECO:0000313" key="3">
    <source>
        <dbReference type="EMBL" id="GKY87396.1"/>
    </source>
</evidence>
<evidence type="ECO:0000313" key="4">
    <source>
        <dbReference type="Proteomes" id="UP001144205"/>
    </source>
</evidence>
<accession>A0ABQ5LSU8</accession>